<gene>
    <name evidence="7" type="ORF">UFOPK1572_00588</name>
</gene>
<evidence type="ECO:0000256" key="1">
    <source>
        <dbReference type="ARBA" id="ARBA00004141"/>
    </source>
</evidence>
<evidence type="ECO:0000256" key="3">
    <source>
        <dbReference type="ARBA" id="ARBA00022989"/>
    </source>
</evidence>
<organism evidence="7">
    <name type="scientific">freshwater metagenome</name>
    <dbReference type="NCBI Taxonomy" id="449393"/>
    <lineage>
        <taxon>unclassified sequences</taxon>
        <taxon>metagenomes</taxon>
        <taxon>ecological metagenomes</taxon>
    </lineage>
</organism>
<evidence type="ECO:0000256" key="2">
    <source>
        <dbReference type="ARBA" id="ARBA00022692"/>
    </source>
</evidence>
<sequence>MLAHLLAAFVGVIIAVAGAIKLVNRTQWQQDARAQHLWPLVAHGLPFAELLIGGLLIGLTPSAFVLGIATLLLLIFTAFLVAQIATKSQVPCACFGSRSRRPPSTRDVLRNLGLMALLFISAALS</sequence>
<dbReference type="GO" id="GO:0016020">
    <property type="term" value="C:membrane"/>
    <property type="evidence" value="ECO:0007669"/>
    <property type="project" value="UniProtKB-SubCell"/>
</dbReference>
<feature type="domain" description="Methylamine utilisation protein MauE" evidence="6">
    <location>
        <begin position="2"/>
        <end position="122"/>
    </location>
</feature>
<evidence type="ECO:0000259" key="6">
    <source>
        <dbReference type="Pfam" id="PF07291"/>
    </source>
</evidence>
<feature type="transmembrane region" description="Helical" evidence="5">
    <location>
        <begin position="36"/>
        <end position="57"/>
    </location>
</feature>
<name>A0A6J6D2I1_9ZZZZ</name>
<dbReference type="Pfam" id="PF07291">
    <property type="entry name" value="MauE"/>
    <property type="match status" value="1"/>
</dbReference>
<feature type="transmembrane region" description="Helical" evidence="5">
    <location>
        <begin position="63"/>
        <end position="86"/>
    </location>
</feature>
<keyword evidence="2 5" id="KW-0812">Transmembrane</keyword>
<dbReference type="InterPro" id="IPR009908">
    <property type="entry name" value="Methylamine_util_MauE"/>
</dbReference>
<reference evidence="7" key="1">
    <citation type="submission" date="2020-05" db="EMBL/GenBank/DDBJ databases">
        <authorList>
            <person name="Chiriac C."/>
            <person name="Salcher M."/>
            <person name="Ghai R."/>
            <person name="Kavagutti S V."/>
        </authorList>
    </citation>
    <scope>NUCLEOTIDE SEQUENCE</scope>
</reference>
<proteinExistence type="predicted"/>
<accession>A0A6J6D2I1</accession>
<evidence type="ECO:0000256" key="5">
    <source>
        <dbReference type="SAM" id="Phobius"/>
    </source>
</evidence>
<keyword evidence="4 5" id="KW-0472">Membrane</keyword>
<comment type="subcellular location">
    <subcellularLocation>
        <location evidence="1">Membrane</location>
        <topology evidence="1">Multi-pass membrane protein</topology>
    </subcellularLocation>
</comment>
<dbReference type="EMBL" id="CAEZTC010000055">
    <property type="protein sequence ID" value="CAB4557505.1"/>
    <property type="molecule type" value="Genomic_DNA"/>
</dbReference>
<evidence type="ECO:0000256" key="4">
    <source>
        <dbReference type="ARBA" id="ARBA00023136"/>
    </source>
</evidence>
<dbReference type="AlphaFoldDB" id="A0A6J6D2I1"/>
<dbReference type="GO" id="GO:0030416">
    <property type="term" value="P:methylamine metabolic process"/>
    <property type="evidence" value="ECO:0007669"/>
    <property type="project" value="InterPro"/>
</dbReference>
<feature type="transmembrane region" description="Helical" evidence="5">
    <location>
        <begin position="6"/>
        <end position="24"/>
    </location>
</feature>
<protein>
    <submittedName>
        <fullName evidence="7">Unannotated protein</fullName>
    </submittedName>
</protein>
<keyword evidence="3 5" id="KW-1133">Transmembrane helix</keyword>
<evidence type="ECO:0000313" key="7">
    <source>
        <dbReference type="EMBL" id="CAB4557505.1"/>
    </source>
</evidence>